<evidence type="ECO:0000313" key="3">
    <source>
        <dbReference type="EMBL" id="OGG42081.1"/>
    </source>
</evidence>
<proteinExistence type="inferred from homology"/>
<dbReference type="GO" id="GO:0005975">
    <property type="term" value="P:carbohydrate metabolic process"/>
    <property type="evidence" value="ECO:0007669"/>
    <property type="project" value="InterPro"/>
</dbReference>
<protein>
    <recommendedName>
        <fullName evidence="5">Ribose-5-phosphate isomerase</fullName>
    </recommendedName>
</protein>
<dbReference type="SUPFAM" id="SSF89623">
    <property type="entry name" value="Ribose/Galactose isomerase RpiB/AlsB"/>
    <property type="match status" value="1"/>
</dbReference>
<evidence type="ECO:0000256" key="2">
    <source>
        <dbReference type="SAM" id="MobiDB-lite"/>
    </source>
</evidence>
<organism evidence="3 4">
    <name type="scientific">Candidatus Jorgensenbacteria bacterium RIFCSPLOWO2_01_FULL_45_25b</name>
    <dbReference type="NCBI Taxonomy" id="1798471"/>
    <lineage>
        <taxon>Bacteria</taxon>
        <taxon>Candidatus Joergenseniibacteriota</taxon>
    </lineage>
</organism>
<dbReference type="AlphaFoldDB" id="A0A1F6BYU1"/>
<dbReference type="PANTHER" id="PTHR30345">
    <property type="entry name" value="RIBOSE-5-PHOSPHATE ISOMERASE B"/>
    <property type="match status" value="1"/>
</dbReference>
<feature type="region of interest" description="Disordered" evidence="2">
    <location>
        <begin position="133"/>
        <end position="171"/>
    </location>
</feature>
<dbReference type="NCBIfam" id="TIGR00689">
    <property type="entry name" value="rpiB_lacA_lacB"/>
    <property type="match status" value="1"/>
</dbReference>
<accession>A0A1F6BYU1</accession>
<evidence type="ECO:0000313" key="4">
    <source>
        <dbReference type="Proteomes" id="UP000176996"/>
    </source>
</evidence>
<dbReference type="PANTHER" id="PTHR30345:SF0">
    <property type="entry name" value="DNA DAMAGE-REPAIR_TOLERATION PROTEIN DRT102"/>
    <property type="match status" value="1"/>
</dbReference>
<dbReference type="Gene3D" id="3.40.1400.10">
    <property type="entry name" value="Sugar-phosphate isomerase, RpiB/LacA/LacB"/>
    <property type="match status" value="1"/>
</dbReference>
<dbReference type="InterPro" id="IPR003500">
    <property type="entry name" value="RpiB_LacA_LacB"/>
</dbReference>
<reference evidence="3 4" key="1">
    <citation type="journal article" date="2016" name="Nat. Commun.">
        <title>Thousands of microbial genomes shed light on interconnected biogeochemical processes in an aquifer system.</title>
        <authorList>
            <person name="Anantharaman K."/>
            <person name="Brown C.T."/>
            <person name="Hug L.A."/>
            <person name="Sharon I."/>
            <person name="Castelle C.J."/>
            <person name="Probst A.J."/>
            <person name="Thomas B.C."/>
            <person name="Singh A."/>
            <person name="Wilkins M.J."/>
            <person name="Karaoz U."/>
            <person name="Brodie E.L."/>
            <person name="Williams K.H."/>
            <person name="Hubbard S.S."/>
            <person name="Banfield J.F."/>
        </authorList>
    </citation>
    <scope>NUCLEOTIDE SEQUENCE [LARGE SCALE GENOMIC DNA]</scope>
</reference>
<dbReference type="Proteomes" id="UP000176996">
    <property type="component" value="Unassembled WGS sequence"/>
</dbReference>
<gene>
    <name evidence="3" type="ORF">A3A21_03425</name>
</gene>
<dbReference type="NCBIfam" id="NF004051">
    <property type="entry name" value="PRK05571.1"/>
    <property type="match status" value="1"/>
</dbReference>
<comment type="similarity">
    <text evidence="1">Belongs to the LacAB/RpiB family.</text>
</comment>
<comment type="caution">
    <text evidence="3">The sequence shown here is derived from an EMBL/GenBank/DDBJ whole genome shotgun (WGS) entry which is preliminary data.</text>
</comment>
<evidence type="ECO:0008006" key="5">
    <source>
        <dbReference type="Google" id="ProtNLM"/>
    </source>
</evidence>
<feature type="compositionally biased region" description="Basic and acidic residues" evidence="2">
    <location>
        <begin position="152"/>
        <end position="171"/>
    </location>
</feature>
<evidence type="ECO:0000256" key="1">
    <source>
        <dbReference type="ARBA" id="ARBA00008754"/>
    </source>
</evidence>
<dbReference type="Pfam" id="PF02502">
    <property type="entry name" value="LacAB_rpiB"/>
    <property type="match status" value="1"/>
</dbReference>
<dbReference type="STRING" id="1798471.A3A21_03425"/>
<name>A0A1F6BYU1_9BACT</name>
<sequence>MNIYIGADHRGFELKEQLKQFIQGLGYPIVDVGNTRIDEADDYPDFARAVAEKVSGDYEHSRGILLCGSGIGVSIVANKFPRVRAGLVMTSDQAFDSRNDDDTNVIALPASYLGFDDMKRIVTTWLGTPFSEEGRHRRRRDKISEIEAGLQDEARKRGEDDIEAPRFMRRS</sequence>
<dbReference type="InterPro" id="IPR036569">
    <property type="entry name" value="RpiB_LacA_LacB_sf"/>
</dbReference>
<dbReference type="PIRSF" id="PIRSF005384">
    <property type="entry name" value="RpiB_LacA_B"/>
    <property type="match status" value="1"/>
</dbReference>
<dbReference type="EMBL" id="MFKK01000008">
    <property type="protein sequence ID" value="OGG42081.1"/>
    <property type="molecule type" value="Genomic_DNA"/>
</dbReference>
<dbReference type="GO" id="GO:0016861">
    <property type="term" value="F:intramolecular oxidoreductase activity, interconverting aldoses and ketoses"/>
    <property type="evidence" value="ECO:0007669"/>
    <property type="project" value="UniProtKB-ARBA"/>
</dbReference>